<reference evidence="1 2" key="1">
    <citation type="journal article" date="2019" name="Sci. Rep.">
        <title>Orb-weaving spider Araneus ventricosus genome elucidates the spidroin gene catalogue.</title>
        <authorList>
            <person name="Kono N."/>
            <person name="Nakamura H."/>
            <person name="Ohtoshi R."/>
            <person name="Moran D.A.P."/>
            <person name="Shinohara A."/>
            <person name="Yoshida Y."/>
            <person name="Fujiwara M."/>
            <person name="Mori M."/>
            <person name="Tomita M."/>
            <person name="Arakawa K."/>
        </authorList>
    </citation>
    <scope>NUCLEOTIDE SEQUENCE [LARGE SCALE GENOMIC DNA]</scope>
</reference>
<protein>
    <submittedName>
        <fullName evidence="1">Uncharacterized protein</fullName>
    </submittedName>
</protein>
<evidence type="ECO:0000313" key="2">
    <source>
        <dbReference type="Proteomes" id="UP000499080"/>
    </source>
</evidence>
<gene>
    <name evidence="1" type="ORF">AVEN_152086_1</name>
</gene>
<dbReference type="EMBL" id="BGPR01024894">
    <property type="protein sequence ID" value="GBN93331.1"/>
    <property type="molecule type" value="Genomic_DNA"/>
</dbReference>
<proteinExistence type="predicted"/>
<dbReference type="Proteomes" id="UP000499080">
    <property type="component" value="Unassembled WGS sequence"/>
</dbReference>
<keyword evidence="2" id="KW-1185">Reference proteome</keyword>
<organism evidence="1 2">
    <name type="scientific">Araneus ventricosus</name>
    <name type="common">Orbweaver spider</name>
    <name type="synonym">Epeira ventricosa</name>
    <dbReference type="NCBI Taxonomy" id="182803"/>
    <lineage>
        <taxon>Eukaryota</taxon>
        <taxon>Metazoa</taxon>
        <taxon>Ecdysozoa</taxon>
        <taxon>Arthropoda</taxon>
        <taxon>Chelicerata</taxon>
        <taxon>Arachnida</taxon>
        <taxon>Araneae</taxon>
        <taxon>Araneomorphae</taxon>
        <taxon>Entelegynae</taxon>
        <taxon>Araneoidea</taxon>
        <taxon>Araneidae</taxon>
        <taxon>Araneus</taxon>
    </lineage>
</organism>
<comment type="caution">
    <text evidence="1">The sequence shown here is derived from an EMBL/GenBank/DDBJ whole genome shotgun (WGS) entry which is preliminary data.</text>
</comment>
<accession>A0A4Y2SZE2</accession>
<name>A0A4Y2SZE2_ARAVE</name>
<evidence type="ECO:0000313" key="1">
    <source>
        <dbReference type="EMBL" id="GBN93331.1"/>
    </source>
</evidence>
<dbReference type="AlphaFoldDB" id="A0A4Y2SZE2"/>
<sequence>MAVIIPHVEHQSLPRDHCHNANFFGFKKNPRHPLLPRSCPSLLPRILFSLSSVKHSPSYTKIRCRAKLFFHRSFKSQRSSFFRLARHRNKIKLIVPRRQTVLRNSPTRTATPCARPKDLQLANWKPLDTSDWRSRILRKRVDIALTPPNGN</sequence>